<sequence>MNKLVEGSDEDLRARREKEGQKVAPSIGYKFYIEVKINEKF</sequence>
<name>A0A1I1IS61_9CLOT</name>
<dbReference type="RefSeq" id="WP_278320189.1">
    <property type="nucleotide sequence ID" value="NZ_FOMG01000003.1"/>
</dbReference>
<protein>
    <submittedName>
        <fullName evidence="1">Uncharacterized protein</fullName>
    </submittedName>
</protein>
<proteinExistence type="predicted"/>
<dbReference type="EMBL" id="FOMG01000003">
    <property type="protein sequence ID" value="SFC37148.1"/>
    <property type="molecule type" value="Genomic_DNA"/>
</dbReference>
<accession>A0A1I1IS61</accession>
<dbReference type="AlphaFoldDB" id="A0A1I1IS61"/>
<gene>
    <name evidence="1" type="ORF">SAMN05421842_1031</name>
</gene>
<evidence type="ECO:0000313" key="1">
    <source>
        <dbReference type="EMBL" id="SFC37148.1"/>
    </source>
</evidence>
<reference evidence="1 2" key="1">
    <citation type="submission" date="2016-10" db="EMBL/GenBank/DDBJ databases">
        <authorList>
            <person name="de Groot N.N."/>
        </authorList>
    </citation>
    <scope>NUCLEOTIDE SEQUENCE [LARGE SCALE GENOMIC DNA]</scope>
    <source>
        <strain evidence="1 2">DSM 12992</strain>
    </source>
</reference>
<dbReference type="Proteomes" id="UP000199263">
    <property type="component" value="Unassembled WGS sequence"/>
</dbReference>
<evidence type="ECO:0000313" key="2">
    <source>
        <dbReference type="Proteomes" id="UP000199263"/>
    </source>
</evidence>
<keyword evidence="2" id="KW-1185">Reference proteome</keyword>
<organism evidence="1 2">
    <name type="scientific">Clostridium uliginosum</name>
    <dbReference type="NCBI Taxonomy" id="119641"/>
    <lineage>
        <taxon>Bacteria</taxon>
        <taxon>Bacillati</taxon>
        <taxon>Bacillota</taxon>
        <taxon>Clostridia</taxon>
        <taxon>Eubacteriales</taxon>
        <taxon>Clostridiaceae</taxon>
        <taxon>Clostridium</taxon>
    </lineage>
</organism>